<keyword evidence="1" id="KW-0597">Phosphoprotein</keyword>
<dbReference type="Pfam" id="PF01627">
    <property type="entry name" value="Hpt"/>
    <property type="match status" value="1"/>
</dbReference>
<evidence type="ECO:0000256" key="1">
    <source>
        <dbReference type="PROSITE-ProRule" id="PRU00110"/>
    </source>
</evidence>
<organism evidence="3 4">
    <name type="scientific">Pseudodesulfovibrio methanolicus</name>
    <dbReference type="NCBI Taxonomy" id="3126690"/>
    <lineage>
        <taxon>Bacteria</taxon>
        <taxon>Pseudomonadati</taxon>
        <taxon>Thermodesulfobacteriota</taxon>
        <taxon>Desulfovibrionia</taxon>
        <taxon>Desulfovibrionales</taxon>
        <taxon>Desulfovibrionaceae</taxon>
    </lineage>
</organism>
<sequence>MFDAVSASADIGLTLEEFAPLLTKAAVEIRLRMDAVRRGMAEGDLRAVALNSHTMKSVAATLGAEAARRAAFDLECCAKGGDPARSPELFAELELRAGELLAELDRA</sequence>
<dbReference type="SUPFAM" id="SSF47226">
    <property type="entry name" value="Histidine-containing phosphotransfer domain, HPT domain"/>
    <property type="match status" value="1"/>
</dbReference>
<proteinExistence type="predicted"/>
<dbReference type="InterPro" id="IPR008207">
    <property type="entry name" value="Sig_transdc_His_kin_Hpt_dom"/>
</dbReference>
<evidence type="ECO:0000313" key="4">
    <source>
        <dbReference type="Proteomes" id="UP001385389"/>
    </source>
</evidence>
<gene>
    <name evidence="3" type="ORF">V8V93_03950</name>
</gene>
<dbReference type="EMBL" id="CP146609">
    <property type="protein sequence ID" value="WWX23362.1"/>
    <property type="molecule type" value="Genomic_DNA"/>
</dbReference>
<feature type="modified residue" description="Phosphohistidine" evidence="1">
    <location>
        <position position="53"/>
    </location>
</feature>
<dbReference type="InterPro" id="IPR036641">
    <property type="entry name" value="HPT_dom_sf"/>
</dbReference>
<dbReference type="Gene3D" id="1.20.120.160">
    <property type="entry name" value="HPT domain"/>
    <property type="match status" value="1"/>
</dbReference>
<protein>
    <submittedName>
        <fullName evidence="3">Hpt domain-containing protein</fullName>
    </submittedName>
</protein>
<keyword evidence="4" id="KW-1185">Reference proteome</keyword>
<dbReference type="PROSITE" id="PS50894">
    <property type="entry name" value="HPT"/>
    <property type="match status" value="1"/>
</dbReference>
<name>A0ABZ2IXL2_9BACT</name>
<dbReference type="RefSeq" id="WP_338669076.1">
    <property type="nucleotide sequence ID" value="NZ_CP146609.1"/>
</dbReference>
<accession>A0ABZ2IXL2</accession>
<feature type="domain" description="HPt" evidence="2">
    <location>
        <begin position="14"/>
        <end position="107"/>
    </location>
</feature>
<evidence type="ECO:0000259" key="2">
    <source>
        <dbReference type="PROSITE" id="PS50894"/>
    </source>
</evidence>
<evidence type="ECO:0000313" key="3">
    <source>
        <dbReference type="EMBL" id="WWX23362.1"/>
    </source>
</evidence>
<dbReference type="Proteomes" id="UP001385389">
    <property type="component" value="Chromosome"/>
</dbReference>
<reference evidence="3 4" key="1">
    <citation type="submission" date="2024-03" db="EMBL/GenBank/DDBJ databases">
        <title>Phenotype and Genome Characterization of a Sulfate-Reducing Bacterium Pseudodesulfovibrio sp. strain 5S69, isolated from Petroleum Reservoir in Tatarstan (Russia).</title>
        <authorList>
            <person name="Bidzhieva S.K."/>
            <person name="Kadnikov V."/>
            <person name="Tourova T.P."/>
            <person name="Samigullina S.R."/>
            <person name="Sokolova D.S."/>
            <person name="Poltaraus A.B."/>
            <person name="Avtukh A.N."/>
            <person name="Tereshina V.M."/>
            <person name="Mardanov A.V."/>
            <person name="Nazina T.N."/>
        </authorList>
    </citation>
    <scope>NUCLEOTIDE SEQUENCE [LARGE SCALE GENOMIC DNA]</scope>
    <source>
        <strain evidence="3 4">5S69</strain>
    </source>
</reference>